<reference evidence="5" key="1">
    <citation type="submission" date="2016-04" db="EMBL/GenBank/DDBJ databases">
        <title>Cephalotus genome sequencing.</title>
        <authorList>
            <person name="Fukushima K."/>
            <person name="Hasebe M."/>
            <person name="Fang X."/>
        </authorList>
    </citation>
    <scope>NUCLEOTIDE SEQUENCE [LARGE SCALE GENOMIC DNA]</scope>
    <source>
        <strain evidence="5">cv. St1</strain>
    </source>
</reference>
<proteinExistence type="inferred from homology"/>
<dbReference type="EMBL" id="BDDD01000339">
    <property type="protein sequence ID" value="GAV64302.1"/>
    <property type="molecule type" value="Genomic_DNA"/>
</dbReference>
<dbReference type="InterPro" id="IPR003690">
    <property type="entry name" value="MTERF"/>
</dbReference>
<dbReference type="InParanoid" id="A0A1Q3B944"/>
<sequence length="278" mass="30651">MRAVRGFISWDLPSLSKGASSITRNQLSFPGKIFICRGKADFTTDDSNVDGSFSVEVVSPSLLAAEKEKSFALASLPHPSLDSKTCKAVSRVATSQAGKLPPHTLYLMKLGLEVEQIKGIIRRFPNFAYYSLEGKTKPAVEFLLHLGVPRLSIPTILTRWPQLCGCSISENILPTMASLDKLGVDQKQWANIIHHFPVILPYSRQKIVQTLYFLSEVGFSAVSTDKFIASCPNSVGFSVEGKVRPTAEYYRSLGVDISLLLYRSPKTCSLMTLLCLGW</sequence>
<dbReference type="GO" id="GO:0006353">
    <property type="term" value="P:DNA-templated transcription termination"/>
    <property type="evidence" value="ECO:0007669"/>
    <property type="project" value="UniProtKB-KW"/>
</dbReference>
<name>A0A1Q3B944_CEPFO</name>
<evidence type="ECO:0000256" key="3">
    <source>
        <dbReference type="ARBA" id="ARBA00022946"/>
    </source>
</evidence>
<keyword evidence="3" id="KW-0809">Transit peptide</keyword>
<evidence type="ECO:0000313" key="5">
    <source>
        <dbReference type="Proteomes" id="UP000187406"/>
    </source>
</evidence>
<dbReference type="PANTHER" id="PTHR13068:SF173">
    <property type="entry name" value="EMB|CAB62602.1"/>
    <property type="match status" value="1"/>
</dbReference>
<dbReference type="AlphaFoldDB" id="A0A1Q3B944"/>
<dbReference type="Proteomes" id="UP000187406">
    <property type="component" value="Unassembled WGS sequence"/>
</dbReference>
<dbReference type="OrthoDB" id="637682at2759"/>
<comment type="caution">
    <text evidence="4">The sequence shown here is derived from an EMBL/GenBank/DDBJ whole genome shotgun (WGS) entry which is preliminary data.</text>
</comment>
<dbReference type="GO" id="GO:0003676">
    <property type="term" value="F:nucleic acid binding"/>
    <property type="evidence" value="ECO:0007669"/>
    <property type="project" value="InterPro"/>
</dbReference>
<gene>
    <name evidence="4" type="ORF">CFOL_v3_07820</name>
</gene>
<dbReference type="STRING" id="3775.A0A1Q3B944"/>
<evidence type="ECO:0000313" key="4">
    <source>
        <dbReference type="EMBL" id="GAV64302.1"/>
    </source>
</evidence>
<evidence type="ECO:0000256" key="1">
    <source>
        <dbReference type="ARBA" id="ARBA00007692"/>
    </source>
</evidence>
<accession>A0A1Q3B944</accession>
<evidence type="ECO:0000256" key="2">
    <source>
        <dbReference type="ARBA" id="ARBA00022472"/>
    </source>
</evidence>
<keyword evidence="5" id="KW-1185">Reference proteome</keyword>
<dbReference type="SMART" id="SM00733">
    <property type="entry name" value="Mterf"/>
    <property type="match status" value="4"/>
</dbReference>
<comment type="similarity">
    <text evidence="1">Belongs to the mTERF family.</text>
</comment>
<dbReference type="Gene3D" id="1.25.70.10">
    <property type="entry name" value="Transcription termination factor 3, mitochondrial"/>
    <property type="match status" value="1"/>
</dbReference>
<dbReference type="InterPro" id="IPR038538">
    <property type="entry name" value="MTERF_sf"/>
</dbReference>
<keyword evidence="2" id="KW-0804">Transcription</keyword>
<keyword evidence="2" id="KW-0806">Transcription termination</keyword>
<dbReference type="PANTHER" id="PTHR13068">
    <property type="entry name" value="CGI-12 PROTEIN-RELATED"/>
    <property type="match status" value="1"/>
</dbReference>
<dbReference type="Pfam" id="PF02536">
    <property type="entry name" value="mTERF"/>
    <property type="match status" value="1"/>
</dbReference>
<protein>
    <submittedName>
        <fullName evidence="4">mTERF domain-containing protein</fullName>
    </submittedName>
</protein>
<keyword evidence="2" id="KW-0805">Transcription regulation</keyword>
<organism evidence="4 5">
    <name type="scientific">Cephalotus follicularis</name>
    <name type="common">Albany pitcher plant</name>
    <dbReference type="NCBI Taxonomy" id="3775"/>
    <lineage>
        <taxon>Eukaryota</taxon>
        <taxon>Viridiplantae</taxon>
        <taxon>Streptophyta</taxon>
        <taxon>Embryophyta</taxon>
        <taxon>Tracheophyta</taxon>
        <taxon>Spermatophyta</taxon>
        <taxon>Magnoliopsida</taxon>
        <taxon>eudicotyledons</taxon>
        <taxon>Gunneridae</taxon>
        <taxon>Pentapetalae</taxon>
        <taxon>rosids</taxon>
        <taxon>fabids</taxon>
        <taxon>Oxalidales</taxon>
        <taxon>Cephalotaceae</taxon>
        <taxon>Cephalotus</taxon>
    </lineage>
</organism>